<dbReference type="EMBL" id="CP157484">
    <property type="protein sequence ID" value="XBO37236.1"/>
    <property type="molecule type" value="Genomic_DNA"/>
</dbReference>
<dbReference type="PRINTS" id="PR00344">
    <property type="entry name" value="BCTRLSENSOR"/>
</dbReference>
<evidence type="ECO:0000256" key="10">
    <source>
        <dbReference type="ARBA" id="ARBA00023136"/>
    </source>
</evidence>
<dbReference type="InterPro" id="IPR004358">
    <property type="entry name" value="Sig_transdc_His_kin-like_C"/>
</dbReference>
<dbReference type="PROSITE" id="PS50885">
    <property type="entry name" value="HAMP"/>
    <property type="match status" value="1"/>
</dbReference>
<dbReference type="GO" id="GO:0005886">
    <property type="term" value="C:plasma membrane"/>
    <property type="evidence" value="ECO:0007669"/>
    <property type="project" value="TreeGrafter"/>
</dbReference>
<dbReference type="Pfam" id="PF00512">
    <property type="entry name" value="HisKA"/>
    <property type="match status" value="1"/>
</dbReference>
<evidence type="ECO:0000256" key="4">
    <source>
        <dbReference type="ARBA" id="ARBA00022553"/>
    </source>
</evidence>
<dbReference type="RefSeq" id="WP_406854058.1">
    <property type="nucleotide sequence ID" value="NZ_CP157484.1"/>
</dbReference>
<sequence length="465" mass="50795">MLTRTKAGLKPAETSSKFTHTAAFRLALLYAAIFGLSTFVLFAFTYFRVQAYGLDQMRASIGTELSALLEEERRAGEARLREEVAARGSSAESRSSFYLLQDARGVRLAGNIPPVPPVEGLFEMRVAPTHTGADGGQDTSLAMFRGAVLPSGGYLAIGRNLGDLDDLNTLVLRAFLGSLAVTAILALAGGLLLGAGFVRRLEAINRTARTIVSGRLSERIPLQGSGDELDQLSDNLNTMLDRIQTLMESMRQVSSDVAHDLRTPLARLRQRLERMRQKAKEPAQQDDMEAALGEIDNILGTFSALLRIAQIETGSRRAGFRSYDLSDVFETVCDAYGAVAEDHAQRFESRIEPGVMHVGDRELMTQMLANLVENALRHSPPGAAVRVELRRGEGGRPEGLVSDDGPGVPEAERGKVFRRFYRLERNRTTSGNGLGLSLVAAVAELHDIRLSLEDNEPGLRVRMVF</sequence>
<dbReference type="GO" id="GO:0000155">
    <property type="term" value="F:phosphorelay sensor kinase activity"/>
    <property type="evidence" value="ECO:0007669"/>
    <property type="project" value="InterPro"/>
</dbReference>
<dbReference type="InterPro" id="IPR003661">
    <property type="entry name" value="HisK_dim/P_dom"/>
</dbReference>
<keyword evidence="7 15" id="KW-0418">Kinase</keyword>
<feature type="transmembrane region" description="Helical" evidence="12">
    <location>
        <begin position="26"/>
        <end position="47"/>
    </location>
</feature>
<evidence type="ECO:0000259" key="13">
    <source>
        <dbReference type="PROSITE" id="PS50109"/>
    </source>
</evidence>
<dbReference type="Gene3D" id="1.10.287.130">
    <property type="match status" value="1"/>
</dbReference>
<accession>A0AAU7JAM7</accession>
<evidence type="ECO:0000256" key="7">
    <source>
        <dbReference type="ARBA" id="ARBA00022777"/>
    </source>
</evidence>
<dbReference type="PROSITE" id="PS50109">
    <property type="entry name" value="HIS_KIN"/>
    <property type="match status" value="1"/>
</dbReference>
<dbReference type="SMART" id="SM00304">
    <property type="entry name" value="HAMP"/>
    <property type="match status" value="1"/>
</dbReference>
<evidence type="ECO:0000313" key="15">
    <source>
        <dbReference type="EMBL" id="XBO37236.1"/>
    </source>
</evidence>
<comment type="subcellular location">
    <subcellularLocation>
        <location evidence="2">Membrane</location>
    </subcellularLocation>
</comment>
<keyword evidence="8 12" id="KW-1133">Transmembrane helix</keyword>
<dbReference type="PANTHER" id="PTHR45436">
    <property type="entry name" value="SENSOR HISTIDINE KINASE YKOH"/>
    <property type="match status" value="1"/>
</dbReference>
<dbReference type="CDD" id="cd00082">
    <property type="entry name" value="HisKA"/>
    <property type="match status" value="1"/>
</dbReference>
<evidence type="ECO:0000259" key="14">
    <source>
        <dbReference type="PROSITE" id="PS50885"/>
    </source>
</evidence>
<feature type="domain" description="Histidine kinase" evidence="13">
    <location>
        <begin position="256"/>
        <end position="465"/>
    </location>
</feature>
<reference evidence="15" key="1">
    <citation type="submission" date="2024-05" db="EMBL/GenBank/DDBJ databases">
        <authorList>
            <person name="Kim S."/>
            <person name="Heo J."/>
            <person name="Choi H."/>
            <person name="Choi Y."/>
            <person name="Kwon S.-W."/>
            <person name="Kim Y."/>
        </authorList>
    </citation>
    <scope>NUCLEOTIDE SEQUENCE</scope>
    <source>
        <strain evidence="15">KACC 23698</strain>
    </source>
</reference>
<dbReference type="PANTHER" id="PTHR45436:SF8">
    <property type="entry name" value="HISTIDINE KINASE"/>
    <property type="match status" value="1"/>
</dbReference>
<evidence type="ECO:0000256" key="2">
    <source>
        <dbReference type="ARBA" id="ARBA00004370"/>
    </source>
</evidence>
<dbReference type="InterPro" id="IPR005467">
    <property type="entry name" value="His_kinase_dom"/>
</dbReference>
<dbReference type="SMART" id="SM00388">
    <property type="entry name" value="HisKA"/>
    <property type="match status" value="1"/>
</dbReference>
<feature type="domain" description="HAMP" evidence="14">
    <location>
        <begin position="195"/>
        <end position="248"/>
    </location>
</feature>
<feature type="transmembrane region" description="Helical" evidence="12">
    <location>
        <begin position="174"/>
        <end position="198"/>
    </location>
</feature>
<dbReference type="InterPro" id="IPR003660">
    <property type="entry name" value="HAMP_dom"/>
</dbReference>
<dbReference type="CDD" id="cd06225">
    <property type="entry name" value="HAMP"/>
    <property type="match status" value="1"/>
</dbReference>
<evidence type="ECO:0000256" key="1">
    <source>
        <dbReference type="ARBA" id="ARBA00000085"/>
    </source>
</evidence>
<dbReference type="InterPro" id="IPR036097">
    <property type="entry name" value="HisK_dim/P_sf"/>
</dbReference>
<dbReference type="SUPFAM" id="SSF47384">
    <property type="entry name" value="Homodimeric domain of signal transducing histidine kinase"/>
    <property type="match status" value="1"/>
</dbReference>
<dbReference type="SUPFAM" id="SSF158472">
    <property type="entry name" value="HAMP domain-like"/>
    <property type="match status" value="1"/>
</dbReference>
<keyword evidence="4" id="KW-0597">Phosphoprotein</keyword>
<evidence type="ECO:0000256" key="8">
    <source>
        <dbReference type="ARBA" id="ARBA00022989"/>
    </source>
</evidence>
<dbReference type="CDD" id="cd00075">
    <property type="entry name" value="HATPase"/>
    <property type="match status" value="1"/>
</dbReference>
<keyword evidence="10 12" id="KW-0472">Membrane</keyword>
<evidence type="ECO:0000256" key="11">
    <source>
        <dbReference type="SAM" id="Coils"/>
    </source>
</evidence>
<gene>
    <name evidence="15" type="ORF">ABEG18_16050</name>
</gene>
<evidence type="ECO:0000256" key="12">
    <source>
        <dbReference type="SAM" id="Phobius"/>
    </source>
</evidence>
<dbReference type="Pfam" id="PF02518">
    <property type="entry name" value="HATPase_c"/>
    <property type="match status" value="1"/>
</dbReference>
<feature type="coiled-coil region" evidence="11">
    <location>
        <begin position="229"/>
        <end position="285"/>
    </location>
</feature>
<protein>
    <recommendedName>
        <fullName evidence="3">histidine kinase</fullName>
        <ecNumber evidence="3">2.7.13.3</ecNumber>
    </recommendedName>
</protein>
<dbReference type="InterPro" id="IPR003594">
    <property type="entry name" value="HATPase_dom"/>
</dbReference>
<comment type="catalytic activity">
    <reaction evidence="1">
        <text>ATP + protein L-histidine = ADP + protein N-phospho-L-histidine.</text>
        <dbReference type="EC" id="2.7.13.3"/>
    </reaction>
</comment>
<evidence type="ECO:0000256" key="3">
    <source>
        <dbReference type="ARBA" id="ARBA00012438"/>
    </source>
</evidence>
<keyword evidence="9" id="KW-0902">Two-component regulatory system</keyword>
<dbReference type="AlphaFoldDB" id="A0AAU7JAM7"/>
<keyword evidence="6 12" id="KW-0812">Transmembrane</keyword>
<organism evidence="15">
    <name type="scientific">Alsobacter sp. KACC 23698</name>
    <dbReference type="NCBI Taxonomy" id="3149229"/>
    <lineage>
        <taxon>Bacteria</taxon>
        <taxon>Pseudomonadati</taxon>
        <taxon>Pseudomonadota</taxon>
        <taxon>Alphaproteobacteria</taxon>
        <taxon>Hyphomicrobiales</taxon>
        <taxon>Alsobacteraceae</taxon>
        <taxon>Alsobacter</taxon>
    </lineage>
</organism>
<dbReference type="Pfam" id="PF00672">
    <property type="entry name" value="HAMP"/>
    <property type="match status" value="1"/>
</dbReference>
<dbReference type="Gene3D" id="3.30.565.10">
    <property type="entry name" value="Histidine kinase-like ATPase, C-terminal domain"/>
    <property type="match status" value="1"/>
</dbReference>
<dbReference type="Gene3D" id="6.10.340.10">
    <property type="match status" value="1"/>
</dbReference>
<evidence type="ECO:0000256" key="5">
    <source>
        <dbReference type="ARBA" id="ARBA00022679"/>
    </source>
</evidence>
<dbReference type="InterPro" id="IPR050428">
    <property type="entry name" value="TCS_sensor_his_kinase"/>
</dbReference>
<dbReference type="SUPFAM" id="SSF55874">
    <property type="entry name" value="ATPase domain of HSP90 chaperone/DNA topoisomerase II/histidine kinase"/>
    <property type="match status" value="1"/>
</dbReference>
<dbReference type="SMART" id="SM00387">
    <property type="entry name" value="HATPase_c"/>
    <property type="match status" value="1"/>
</dbReference>
<proteinExistence type="predicted"/>
<dbReference type="InterPro" id="IPR036890">
    <property type="entry name" value="HATPase_C_sf"/>
</dbReference>
<evidence type="ECO:0000256" key="9">
    <source>
        <dbReference type="ARBA" id="ARBA00023012"/>
    </source>
</evidence>
<dbReference type="EC" id="2.7.13.3" evidence="3"/>
<keyword evidence="11" id="KW-0175">Coiled coil</keyword>
<evidence type="ECO:0000256" key="6">
    <source>
        <dbReference type="ARBA" id="ARBA00022692"/>
    </source>
</evidence>
<name>A0AAU7JAM7_9HYPH</name>
<keyword evidence="5" id="KW-0808">Transferase</keyword>